<dbReference type="SUPFAM" id="SSF58104">
    <property type="entry name" value="Methyl-accepting chemotaxis protein (MCP) signaling domain"/>
    <property type="match status" value="1"/>
</dbReference>
<reference evidence="11 12" key="1">
    <citation type="journal article" date="2012" name="Science">
        <title>Ecological populations of bacteria act as socially cohesive units of antibiotic production and resistance.</title>
        <authorList>
            <person name="Cordero O.X."/>
            <person name="Wildschutte H."/>
            <person name="Kirkup B."/>
            <person name="Proehl S."/>
            <person name="Ngo L."/>
            <person name="Hussain F."/>
            <person name="Le Roux F."/>
            <person name="Mincer T."/>
            <person name="Polz M.F."/>
        </authorList>
    </citation>
    <scope>NUCLEOTIDE SEQUENCE [LARGE SCALE GENOMIC DNA]</scope>
    <source>
        <strain evidence="11 12">FF-454</strain>
    </source>
</reference>
<dbReference type="Pfam" id="PF00672">
    <property type="entry name" value="HAMP"/>
    <property type="match status" value="1"/>
</dbReference>
<evidence type="ECO:0000256" key="8">
    <source>
        <dbReference type="SAM" id="Phobius"/>
    </source>
</evidence>
<dbReference type="PANTHER" id="PTHR32089">
    <property type="entry name" value="METHYL-ACCEPTING CHEMOTAXIS PROTEIN MCPB"/>
    <property type="match status" value="1"/>
</dbReference>
<evidence type="ECO:0000313" key="12">
    <source>
        <dbReference type="Proteomes" id="UP000095039"/>
    </source>
</evidence>
<dbReference type="Pfam" id="PF00015">
    <property type="entry name" value="MCPsignal"/>
    <property type="match status" value="1"/>
</dbReference>
<dbReference type="CDD" id="cd06225">
    <property type="entry name" value="HAMP"/>
    <property type="match status" value="1"/>
</dbReference>
<dbReference type="AlphaFoldDB" id="A0A1E5CCX8"/>
<dbReference type="Gene3D" id="1.10.287.950">
    <property type="entry name" value="Methyl-accepting chemotaxis protein"/>
    <property type="match status" value="1"/>
</dbReference>
<comment type="caution">
    <text evidence="11">The sequence shown here is derived from an EMBL/GenBank/DDBJ whole genome shotgun (WGS) entry which is preliminary data.</text>
</comment>
<dbReference type="SMART" id="SM00283">
    <property type="entry name" value="MA"/>
    <property type="match status" value="1"/>
</dbReference>
<name>A0A1E5CCX8_9GAMM</name>
<evidence type="ECO:0000256" key="2">
    <source>
        <dbReference type="ARBA" id="ARBA00022692"/>
    </source>
</evidence>
<feature type="transmembrane region" description="Helical" evidence="8">
    <location>
        <begin position="12"/>
        <end position="34"/>
    </location>
</feature>
<dbReference type="PROSITE" id="PS50111">
    <property type="entry name" value="CHEMOTAXIS_TRANSDUC_2"/>
    <property type="match status" value="1"/>
</dbReference>
<feature type="domain" description="Methyl-accepting transducer" evidence="9">
    <location>
        <begin position="379"/>
        <end position="615"/>
    </location>
</feature>
<evidence type="ECO:0000259" key="9">
    <source>
        <dbReference type="PROSITE" id="PS50111"/>
    </source>
</evidence>
<evidence type="ECO:0000256" key="6">
    <source>
        <dbReference type="ARBA" id="ARBA00029447"/>
    </source>
</evidence>
<dbReference type="PANTHER" id="PTHR32089:SF119">
    <property type="entry name" value="METHYL-ACCEPTING CHEMOTAXIS PROTEIN CTPL"/>
    <property type="match status" value="1"/>
</dbReference>
<keyword evidence="4 8" id="KW-0472">Membrane</keyword>
<comment type="similarity">
    <text evidence="6">Belongs to the methyl-accepting chemotaxis (MCP) protein family.</text>
</comment>
<dbReference type="GO" id="GO:0007165">
    <property type="term" value="P:signal transduction"/>
    <property type="evidence" value="ECO:0007669"/>
    <property type="project" value="UniProtKB-KW"/>
</dbReference>
<gene>
    <name evidence="11" type="ORF">A1OK_06875</name>
</gene>
<evidence type="ECO:0000256" key="4">
    <source>
        <dbReference type="ARBA" id="ARBA00023136"/>
    </source>
</evidence>
<dbReference type="InterPro" id="IPR003660">
    <property type="entry name" value="HAMP_dom"/>
</dbReference>
<evidence type="ECO:0000256" key="3">
    <source>
        <dbReference type="ARBA" id="ARBA00022989"/>
    </source>
</evidence>
<feature type="transmembrane region" description="Helical" evidence="8">
    <location>
        <begin position="301"/>
        <end position="320"/>
    </location>
</feature>
<dbReference type="PROSITE" id="PS50885">
    <property type="entry name" value="HAMP"/>
    <property type="match status" value="1"/>
</dbReference>
<dbReference type="InterPro" id="IPR004089">
    <property type="entry name" value="MCPsignal_dom"/>
</dbReference>
<dbReference type="GO" id="GO:0006935">
    <property type="term" value="P:chemotaxis"/>
    <property type="evidence" value="ECO:0007669"/>
    <property type="project" value="UniProtKB-ARBA"/>
</dbReference>
<evidence type="ECO:0000256" key="5">
    <source>
        <dbReference type="ARBA" id="ARBA00023224"/>
    </source>
</evidence>
<keyword evidence="5 7" id="KW-0807">Transducer</keyword>
<dbReference type="CDD" id="cd11386">
    <property type="entry name" value="MCP_signal"/>
    <property type="match status" value="1"/>
</dbReference>
<dbReference type="CDD" id="cd19410">
    <property type="entry name" value="HK9-like_sensor"/>
    <property type="match status" value="1"/>
</dbReference>
<dbReference type="Proteomes" id="UP000095039">
    <property type="component" value="Unassembled WGS sequence"/>
</dbReference>
<dbReference type="InterPro" id="IPR007891">
    <property type="entry name" value="CHASE3"/>
</dbReference>
<keyword evidence="12" id="KW-1185">Reference proteome</keyword>
<dbReference type="FunFam" id="1.10.287.950:FF:000001">
    <property type="entry name" value="Methyl-accepting chemotaxis sensory transducer"/>
    <property type="match status" value="1"/>
</dbReference>
<sequence>MLINKLTIKSKLLVGNLITASLLVVLCSIAWSGINTMDKTADMVSHTYKVIDNSNGLVNAMVDKETGLRGFAIGGGDDYLEPYYAGITAFDERLKTVKKLTSDNPAQQVRFDDVAKDAAAWDAYAEGVITLRKDIREGEKANTQLKELIASGIGKEKFDGLRAEIATGNFGLAGPRLLEAMVNMETGLRGFMLNRQEEYLEPYLGGKETVNNILKTLQGTKLAADANGWIDGYAEKAIATVREANQYATTSDLFNKLSKKEGKAFMDSLREKVSAIVAVEESLKDQRYIAAHQASTVASNVIIFGGLLTIIVAISFGIFVSNSITKPINKVVVAAGQLAKGDLTFNLDKGHKNEVGELQNALIATSESLSNIISNMAKASDRLTNASNELGETTHATSQGAQNQLKMTDQVAVGMQEMASVVGEVSANAESVARLADEAHGHAQSGMKVVQGTISSIQQLEGEVKTTANRLNELAQETDNIGGILDVILGIADQTNLLALNAAIEAARAGEQGRGFAVVADEVRGLAQRTQNSTSEIQSLIERLQQGTREVVTSMEKSSTIVQSSVADASKSGDAFDTITQAISEIQQFSTLNATACEEQSAATNEINNNVQEVSIISKKSADGVEITVKSTDELSQLASTLKGIVDQFKLRQA</sequence>
<dbReference type="EMBL" id="AJWN02000023">
    <property type="protein sequence ID" value="OEE63329.1"/>
    <property type="molecule type" value="Genomic_DNA"/>
</dbReference>
<comment type="subcellular location">
    <subcellularLocation>
        <location evidence="1">Membrane</location>
        <topology evidence="1">Multi-pass membrane protein</topology>
    </subcellularLocation>
</comment>
<evidence type="ECO:0000313" key="11">
    <source>
        <dbReference type="EMBL" id="OEE63329.1"/>
    </source>
</evidence>
<feature type="domain" description="HAMP" evidence="10">
    <location>
        <begin position="322"/>
        <end position="374"/>
    </location>
</feature>
<dbReference type="Pfam" id="PF05227">
    <property type="entry name" value="CHASE3"/>
    <property type="match status" value="2"/>
</dbReference>
<evidence type="ECO:0000256" key="1">
    <source>
        <dbReference type="ARBA" id="ARBA00004141"/>
    </source>
</evidence>
<dbReference type="SMART" id="SM00304">
    <property type="entry name" value="HAMP"/>
    <property type="match status" value="1"/>
</dbReference>
<organism evidence="11 12">
    <name type="scientific">Enterovibrio norvegicus FF-454</name>
    <dbReference type="NCBI Taxonomy" id="1185651"/>
    <lineage>
        <taxon>Bacteria</taxon>
        <taxon>Pseudomonadati</taxon>
        <taxon>Pseudomonadota</taxon>
        <taxon>Gammaproteobacteria</taxon>
        <taxon>Vibrionales</taxon>
        <taxon>Vibrionaceae</taxon>
        <taxon>Enterovibrio</taxon>
    </lineage>
</organism>
<dbReference type="GO" id="GO:0016020">
    <property type="term" value="C:membrane"/>
    <property type="evidence" value="ECO:0007669"/>
    <property type="project" value="UniProtKB-SubCell"/>
</dbReference>
<protein>
    <submittedName>
        <fullName evidence="11">Chemotaxis protein</fullName>
    </submittedName>
</protein>
<keyword evidence="2 8" id="KW-0812">Transmembrane</keyword>
<evidence type="ECO:0000256" key="7">
    <source>
        <dbReference type="PROSITE-ProRule" id="PRU00284"/>
    </source>
</evidence>
<evidence type="ECO:0000259" key="10">
    <source>
        <dbReference type="PROSITE" id="PS50885"/>
    </source>
</evidence>
<dbReference type="RefSeq" id="WP_016959327.1">
    <property type="nucleotide sequence ID" value="NZ_AJWN02000023.1"/>
</dbReference>
<proteinExistence type="inferred from homology"/>
<keyword evidence="3 8" id="KW-1133">Transmembrane helix</keyword>
<accession>A0A1E5CCX8</accession>